<proteinExistence type="predicted"/>
<evidence type="ECO:0000313" key="3">
    <source>
        <dbReference type="Proteomes" id="UP000073601"/>
    </source>
</evidence>
<accession>A0A128FGR9</accession>
<dbReference type="Pfam" id="PF00027">
    <property type="entry name" value="cNMP_binding"/>
    <property type="match status" value="1"/>
</dbReference>
<protein>
    <submittedName>
        <fullName evidence="2">Transcriptional regulator FixK</fullName>
    </submittedName>
</protein>
<evidence type="ECO:0000313" key="2">
    <source>
        <dbReference type="EMBL" id="CZF85750.1"/>
    </source>
</evidence>
<dbReference type="SUPFAM" id="SSF51206">
    <property type="entry name" value="cAMP-binding domain-like"/>
    <property type="match status" value="1"/>
</dbReference>
<dbReference type="Proteomes" id="UP000073601">
    <property type="component" value="Unassembled WGS sequence"/>
</dbReference>
<evidence type="ECO:0000259" key="1">
    <source>
        <dbReference type="Pfam" id="PF00027"/>
    </source>
</evidence>
<dbReference type="InterPro" id="IPR018490">
    <property type="entry name" value="cNMP-bd_dom_sf"/>
</dbReference>
<feature type="domain" description="Cyclic nucleotide-binding" evidence="1">
    <location>
        <begin position="25"/>
        <end position="108"/>
    </location>
</feature>
<sequence>MKSPFVDLPIDVRTHLENSGNGLRVSSGTILLSASNIWKHCYWLQKGAVRMYYLDRDGREHNKAFFLMGDFLWPVTERLRNSPSGFFIEALTDIQVVSWKVESLQKHFDEEEWRHFALLWVERLLNSKLERERDWLHLNAKERYKKLFKTKQDWIENIPDFHLASYLGLTPESLSRIKRQLTK</sequence>
<organism evidence="2 3">
    <name type="scientific">Grimontia marina</name>
    <dbReference type="NCBI Taxonomy" id="646534"/>
    <lineage>
        <taxon>Bacteria</taxon>
        <taxon>Pseudomonadati</taxon>
        <taxon>Pseudomonadota</taxon>
        <taxon>Gammaproteobacteria</taxon>
        <taxon>Vibrionales</taxon>
        <taxon>Vibrionaceae</taxon>
        <taxon>Grimontia</taxon>
    </lineage>
</organism>
<dbReference type="InterPro" id="IPR014710">
    <property type="entry name" value="RmlC-like_jellyroll"/>
</dbReference>
<dbReference type="AlphaFoldDB" id="A0A128FGR9"/>
<dbReference type="OrthoDB" id="9798104at2"/>
<keyword evidence="3" id="KW-1185">Reference proteome</keyword>
<name>A0A128FGR9_9GAMM</name>
<gene>
    <name evidence="2" type="ORF">GMA8713_03783</name>
</gene>
<reference evidence="3" key="1">
    <citation type="submission" date="2016-02" db="EMBL/GenBank/DDBJ databases">
        <authorList>
            <person name="Rodrigo-Torres Lidia"/>
            <person name="Arahal R.David."/>
        </authorList>
    </citation>
    <scope>NUCLEOTIDE SEQUENCE [LARGE SCALE GENOMIC DNA]</scope>
    <source>
        <strain evidence="3">CECT 8713</strain>
    </source>
</reference>
<dbReference type="EMBL" id="FIZY01000042">
    <property type="protein sequence ID" value="CZF85750.1"/>
    <property type="molecule type" value="Genomic_DNA"/>
</dbReference>
<dbReference type="RefSeq" id="WP_062713086.1">
    <property type="nucleotide sequence ID" value="NZ_CAWRCI010000042.1"/>
</dbReference>
<dbReference type="Gene3D" id="2.60.120.10">
    <property type="entry name" value="Jelly Rolls"/>
    <property type="match status" value="1"/>
</dbReference>
<dbReference type="InterPro" id="IPR000595">
    <property type="entry name" value="cNMP-bd_dom"/>
</dbReference>